<dbReference type="Proteomes" id="UP001374579">
    <property type="component" value="Unassembled WGS sequence"/>
</dbReference>
<comment type="caution">
    <text evidence="6">The sequence shown here is derived from an EMBL/GenBank/DDBJ whole genome shotgun (WGS) entry which is preliminary data.</text>
</comment>
<proteinExistence type="predicted"/>
<evidence type="ECO:0000313" key="7">
    <source>
        <dbReference type="Proteomes" id="UP001374579"/>
    </source>
</evidence>
<protein>
    <recommendedName>
        <fullName evidence="5">C1q domain-containing protein</fullName>
    </recommendedName>
</protein>
<dbReference type="PROSITE" id="PS50871">
    <property type="entry name" value="C1Q"/>
    <property type="match status" value="1"/>
</dbReference>
<comment type="subcellular location">
    <subcellularLocation>
        <location evidence="1">Secreted</location>
    </subcellularLocation>
</comment>
<dbReference type="GO" id="GO:0005615">
    <property type="term" value="C:extracellular space"/>
    <property type="evidence" value="ECO:0007669"/>
    <property type="project" value="TreeGrafter"/>
</dbReference>
<gene>
    <name evidence="6" type="ORF">V1264_009958</name>
</gene>
<evidence type="ECO:0000256" key="2">
    <source>
        <dbReference type="ARBA" id="ARBA00022525"/>
    </source>
</evidence>
<reference evidence="6 7" key="1">
    <citation type="submission" date="2024-02" db="EMBL/GenBank/DDBJ databases">
        <title>Chromosome-scale genome assembly of the rough periwinkle Littorina saxatilis.</title>
        <authorList>
            <person name="De Jode A."/>
            <person name="Faria R."/>
            <person name="Formenti G."/>
            <person name="Sims Y."/>
            <person name="Smith T.P."/>
            <person name="Tracey A."/>
            <person name="Wood J.M.D."/>
            <person name="Zagrodzka Z.B."/>
            <person name="Johannesson K."/>
            <person name="Butlin R.K."/>
            <person name="Leder E.H."/>
        </authorList>
    </citation>
    <scope>NUCLEOTIDE SEQUENCE [LARGE SCALE GENOMIC DNA]</scope>
    <source>
        <strain evidence="6">Snail1</strain>
        <tissue evidence="6">Muscle</tissue>
    </source>
</reference>
<dbReference type="PANTHER" id="PTHR22923">
    <property type="entry name" value="CEREBELLIN-RELATED"/>
    <property type="match status" value="1"/>
</dbReference>
<dbReference type="AlphaFoldDB" id="A0AAN9AN89"/>
<dbReference type="InterPro" id="IPR008983">
    <property type="entry name" value="Tumour_necrosis_fac-like_dom"/>
</dbReference>
<dbReference type="Gene3D" id="2.60.120.40">
    <property type="match status" value="1"/>
</dbReference>
<keyword evidence="3 4" id="KW-0732">Signal</keyword>
<name>A0AAN9AN89_9CAEN</name>
<organism evidence="6 7">
    <name type="scientific">Littorina saxatilis</name>
    <dbReference type="NCBI Taxonomy" id="31220"/>
    <lineage>
        <taxon>Eukaryota</taxon>
        <taxon>Metazoa</taxon>
        <taxon>Spiralia</taxon>
        <taxon>Lophotrochozoa</taxon>
        <taxon>Mollusca</taxon>
        <taxon>Gastropoda</taxon>
        <taxon>Caenogastropoda</taxon>
        <taxon>Littorinimorpha</taxon>
        <taxon>Littorinoidea</taxon>
        <taxon>Littorinidae</taxon>
        <taxon>Littorina</taxon>
    </lineage>
</organism>
<feature type="signal peptide" evidence="4">
    <location>
        <begin position="1"/>
        <end position="17"/>
    </location>
</feature>
<evidence type="ECO:0000256" key="4">
    <source>
        <dbReference type="SAM" id="SignalP"/>
    </source>
</evidence>
<dbReference type="SMART" id="SM00110">
    <property type="entry name" value="C1Q"/>
    <property type="match status" value="1"/>
</dbReference>
<evidence type="ECO:0000313" key="6">
    <source>
        <dbReference type="EMBL" id="KAK7090116.1"/>
    </source>
</evidence>
<dbReference type="Pfam" id="PF00386">
    <property type="entry name" value="C1q"/>
    <property type="match status" value="1"/>
</dbReference>
<dbReference type="InterPro" id="IPR050822">
    <property type="entry name" value="Cerebellin_Synaptic_Org"/>
</dbReference>
<feature type="domain" description="C1q" evidence="5">
    <location>
        <begin position="290"/>
        <end position="420"/>
    </location>
</feature>
<keyword evidence="2" id="KW-0964">Secreted</keyword>
<accession>A0AAN9AN89</accession>
<keyword evidence="7" id="KW-1185">Reference proteome</keyword>
<dbReference type="EMBL" id="JBAMIC010000024">
    <property type="protein sequence ID" value="KAK7090116.1"/>
    <property type="molecule type" value="Genomic_DNA"/>
</dbReference>
<evidence type="ECO:0000256" key="3">
    <source>
        <dbReference type="ARBA" id="ARBA00022729"/>
    </source>
</evidence>
<dbReference type="PANTHER" id="PTHR22923:SF62">
    <property type="entry name" value="CVP18"/>
    <property type="match status" value="1"/>
</dbReference>
<evidence type="ECO:0000259" key="5">
    <source>
        <dbReference type="PROSITE" id="PS50871"/>
    </source>
</evidence>
<feature type="chain" id="PRO_5042975588" description="C1q domain-containing protein" evidence="4">
    <location>
        <begin position="18"/>
        <end position="420"/>
    </location>
</feature>
<evidence type="ECO:0000256" key="1">
    <source>
        <dbReference type="ARBA" id="ARBA00004613"/>
    </source>
</evidence>
<dbReference type="InterPro" id="IPR001073">
    <property type="entry name" value="C1q_dom"/>
</dbReference>
<sequence>MFVLTLLFSLLLSACRGLQWPEQLQDNDGPMEVCSGENIRLLWNYTLSDGERVKDMVWTCQPEDKAMGLLASYVDDTFVPMSEFSGRLSHLQDGGIELSCATILESGNYSVAVTTIDSTGTETLYRQTAWVKVVDTPKTQNGHIEVIQEREAVRDDTSDRQWHVHLSCGHFSDLGHPPVEAEWKTPDGQTLSSSYLQTGHFHLLLDNPVKGGNYTCYLPSLSPATRCLARDSALRLGVAVDIDEVGARFSMVEARQVQMQADTLFEIEQLHGVNAALKNDTEKLRLGLASASLLISFHAGLTSHFTGIGTLKPFTAITNAGDAFTESTGIFTAPTSGTYFFAGSTGTGRADKWVDMFLSKEGVTVARALTYQYSSFKTMGSVQATLYLAAGQRVWLGSATAITHYIADTTSFSGFLIHAD</sequence>
<dbReference type="SUPFAM" id="SSF49842">
    <property type="entry name" value="TNF-like"/>
    <property type="match status" value="1"/>
</dbReference>